<dbReference type="SUPFAM" id="SSF49464">
    <property type="entry name" value="Carboxypeptidase regulatory domain-like"/>
    <property type="match status" value="1"/>
</dbReference>
<evidence type="ECO:0000313" key="3">
    <source>
        <dbReference type="Proteomes" id="UP000053091"/>
    </source>
</evidence>
<evidence type="ECO:0000313" key="2">
    <source>
        <dbReference type="EMBL" id="GAP42275.1"/>
    </source>
</evidence>
<dbReference type="AlphaFoldDB" id="A0A0S7C0G7"/>
<keyword evidence="3" id="KW-1185">Reference proteome</keyword>
<dbReference type="STRING" id="1678841.TBC1_11404"/>
<gene>
    <name evidence="2" type="ORF">TBC1_11404</name>
</gene>
<dbReference type="Pfam" id="PF13715">
    <property type="entry name" value="CarbopepD_reg_2"/>
    <property type="match status" value="1"/>
</dbReference>
<dbReference type="EMBL" id="DF968182">
    <property type="protein sequence ID" value="GAP42275.1"/>
    <property type="molecule type" value="Genomic_DNA"/>
</dbReference>
<keyword evidence="1" id="KW-0732">Signal</keyword>
<feature type="signal peptide" evidence="1">
    <location>
        <begin position="1"/>
        <end position="22"/>
    </location>
</feature>
<feature type="chain" id="PRO_5006633370" description="SusC/RagA family TonB-linked outer membrane protein" evidence="1">
    <location>
        <begin position="23"/>
        <end position="137"/>
    </location>
</feature>
<dbReference type="Proteomes" id="UP000053091">
    <property type="component" value="Unassembled WGS sequence"/>
</dbReference>
<evidence type="ECO:0000256" key="1">
    <source>
        <dbReference type="SAM" id="SignalP"/>
    </source>
</evidence>
<sequence>MKKIKLLFILILALGIIPAAMAQQVRVSGQVKNASNGETLPGVTVVVKGTTSGTSTDIEGRFSIEVPSTATLIFSFVGMETQEIPVQGRTTINVSLNSSASMLDEVVVVGYGSAKRMDLTGSITTVKAKDLALTSDI</sequence>
<name>A0A0S7C0G7_9BACT</name>
<dbReference type="RefSeq" id="WP_062037738.1">
    <property type="nucleotide sequence ID" value="NZ_DF968182.1"/>
</dbReference>
<protein>
    <recommendedName>
        <fullName evidence="4">SusC/RagA family TonB-linked outer membrane protein</fullName>
    </recommendedName>
</protein>
<dbReference type="Gene3D" id="2.60.40.1120">
    <property type="entry name" value="Carboxypeptidase-like, regulatory domain"/>
    <property type="match status" value="1"/>
</dbReference>
<evidence type="ECO:0008006" key="4">
    <source>
        <dbReference type="Google" id="ProtNLM"/>
    </source>
</evidence>
<dbReference type="OrthoDB" id="1109428at2"/>
<proteinExistence type="predicted"/>
<accession>A0A0S7C0G7</accession>
<dbReference type="InterPro" id="IPR008969">
    <property type="entry name" value="CarboxyPept-like_regulatory"/>
</dbReference>
<organism evidence="2">
    <name type="scientific">Lentimicrobium saccharophilum</name>
    <dbReference type="NCBI Taxonomy" id="1678841"/>
    <lineage>
        <taxon>Bacteria</taxon>
        <taxon>Pseudomonadati</taxon>
        <taxon>Bacteroidota</taxon>
        <taxon>Bacteroidia</taxon>
        <taxon>Bacteroidales</taxon>
        <taxon>Lentimicrobiaceae</taxon>
        <taxon>Lentimicrobium</taxon>
    </lineage>
</organism>
<dbReference type="FunFam" id="2.60.40.1120:FF:000003">
    <property type="entry name" value="Outer membrane protein Omp121"/>
    <property type="match status" value="1"/>
</dbReference>
<reference evidence="2" key="1">
    <citation type="journal article" date="2015" name="Genome Announc.">
        <title>Draft Genome Sequence of Bacteroidales Strain TBC1, a Novel Isolate from a Methanogenic Wastewater Treatment System.</title>
        <authorList>
            <person name="Tourlousse D.M."/>
            <person name="Matsuura N."/>
            <person name="Sun L."/>
            <person name="Toyonaga M."/>
            <person name="Kuroda K."/>
            <person name="Ohashi A."/>
            <person name="Cruz R."/>
            <person name="Yamaguchi T."/>
            <person name="Sekiguchi Y."/>
        </authorList>
    </citation>
    <scope>NUCLEOTIDE SEQUENCE [LARGE SCALE GENOMIC DNA]</scope>
    <source>
        <strain evidence="2">TBC1</strain>
    </source>
</reference>